<dbReference type="Pfam" id="PF03949">
    <property type="entry name" value="Malic_M"/>
    <property type="match status" value="1"/>
</dbReference>
<dbReference type="GO" id="GO:0004470">
    <property type="term" value="F:malic enzyme activity"/>
    <property type="evidence" value="ECO:0007669"/>
    <property type="project" value="TreeGrafter"/>
</dbReference>
<keyword evidence="4" id="KW-1185">Reference proteome</keyword>
<evidence type="ECO:0000259" key="2">
    <source>
        <dbReference type="SMART" id="SM00919"/>
    </source>
</evidence>
<name>A0A378B4L6_KLEPO</name>
<dbReference type="PANTHER" id="PTHR23406">
    <property type="entry name" value="MALIC ENZYME-RELATED"/>
    <property type="match status" value="1"/>
</dbReference>
<dbReference type="GO" id="GO:0006108">
    <property type="term" value="P:malate metabolic process"/>
    <property type="evidence" value="ECO:0007669"/>
    <property type="project" value="TreeGrafter"/>
</dbReference>
<protein>
    <submittedName>
        <fullName evidence="3">NAD-dependent malic enzyme</fullName>
        <ecNumber evidence="3">1.1.1.38</ecNumber>
    </submittedName>
</protein>
<dbReference type="InterPro" id="IPR036291">
    <property type="entry name" value="NAD(P)-bd_dom_sf"/>
</dbReference>
<dbReference type="InterPro" id="IPR012302">
    <property type="entry name" value="Malic_NAD-bd"/>
</dbReference>
<evidence type="ECO:0000313" key="4">
    <source>
        <dbReference type="Proteomes" id="UP000255382"/>
    </source>
</evidence>
<reference evidence="3 4" key="1">
    <citation type="submission" date="2018-06" db="EMBL/GenBank/DDBJ databases">
        <authorList>
            <consortium name="Pathogen Informatics"/>
            <person name="Doyle S."/>
        </authorList>
    </citation>
    <scope>NUCLEOTIDE SEQUENCE [LARGE SCALE GENOMIC DNA]</scope>
    <source>
        <strain evidence="3 4">NCTC5050</strain>
    </source>
</reference>
<dbReference type="GO" id="GO:0005829">
    <property type="term" value="C:cytosol"/>
    <property type="evidence" value="ECO:0007669"/>
    <property type="project" value="TreeGrafter"/>
</dbReference>
<keyword evidence="3" id="KW-0560">Oxidoreductase</keyword>
<dbReference type="Gene3D" id="3.40.50.720">
    <property type="entry name" value="NAD(P)-binding Rossmann-like Domain"/>
    <property type="match status" value="1"/>
</dbReference>
<feature type="region of interest" description="Disordered" evidence="1">
    <location>
        <begin position="78"/>
        <end position="129"/>
    </location>
</feature>
<dbReference type="EC" id="1.1.1.38" evidence="3"/>
<evidence type="ECO:0000313" key="3">
    <source>
        <dbReference type="EMBL" id="STV27300.1"/>
    </source>
</evidence>
<dbReference type="SUPFAM" id="SSF51735">
    <property type="entry name" value="NAD(P)-binding Rossmann-fold domains"/>
    <property type="match status" value="1"/>
</dbReference>
<dbReference type="AlphaFoldDB" id="A0A378B4L6"/>
<evidence type="ECO:0000256" key="1">
    <source>
        <dbReference type="SAM" id="MobiDB-lite"/>
    </source>
</evidence>
<gene>
    <name evidence="3" type="primary">maeA_3</name>
    <name evidence="3" type="ORF">NCTC5050_04380</name>
</gene>
<organism evidence="3 4">
    <name type="scientific">Klebsiella pneumoniae subsp. ozaenae</name>
    <dbReference type="NCBI Taxonomy" id="574"/>
    <lineage>
        <taxon>Bacteria</taxon>
        <taxon>Pseudomonadati</taxon>
        <taxon>Pseudomonadota</taxon>
        <taxon>Gammaproteobacteria</taxon>
        <taxon>Enterobacterales</taxon>
        <taxon>Enterobacteriaceae</taxon>
        <taxon>Klebsiella/Raoultella group</taxon>
        <taxon>Klebsiella</taxon>
        <taxon>Klebsiella pneumoniae complex</taxon>
    </lineage>
</organism>
<dbReference type="EMBL" id="UGLZ01000005">
    <property type="protein sequence ID" value="STV27300.1"/>
    <property type="molecule type" value="Genomic_DNA"/>
</dbReference>
<accession>A0A378B4L6</accession>
<dbReference type="GO" id="GO:0051287">
    <property type="term" value="F:NAD binding"/>
    <property type="evidence" value="ECO:0007669"/>
    <property type="project" value="InterPro"/>
</dbReference>
<dbReference type="SMART" id="SM00919">
    <property type="entry name" value="Malic_M"/>
    <property type="match status" value="1"/>
</dbReference>
<proteinExistence type="predicted"/>
<sequence length="129" mass="14606">MVDRFGLLTDGMPNLLPFQNKLVQKREQLQSWDTTSEALSLLDVVRNVKPNILIGVSGQPGLFTEEIIREMHKHCPRPIVMPLSNPTSRGGSDAAEYPELDRRRGAGRHRQSILPGYRERQAVSHRPVQ</sequence>
<dbReference type="PANTHER" id="PTHR23406:SF34">
    <property type="entry name" value="NAD-DEPENDENT MALIC ENZYME, MITOCHONDRIAL"/>
    <property type="match status" value="1"/>
</dbReference>
<feature type="domain" description="Malic enzyme NAD-binding" evidence="2">
    <location>
        <begin position="1"/>
        <end position="123"/>
    </location>
</feature>
<dbReference type="Proteomes" id="UP000255382">
    <property type="component" value="Unassembled WGS sequence"/>
</dbReference>